<keyword evidence="3" id="KW-1185">Reference proteome</keyword>
<evidence type="ECO:0000313" key="2">
    <source>
        <dbReference type="EMBL" id="SDZ02477.1"/>
    </source>
</evidence>
<feature type="region of interest" description="Disordered" evidence="1">
    <location>
        <begin position="1"/>
        <end position="31"/>
    </location>
</feature>
<dbReference type="EMBL" id="FNOV01000043">
    <property type="protein sequence ID" value="SDZ02477.1"/>
    <property type="molecule type" value="Genomic_DNA"/>
</dbReference>
<organism evidence="2 3">
    <name type="scientific">Hymenobacter psychrophilus</name>
    <dbReference type="NCBI Taxonomy" id="651662"/>
    <lineage>
        <taxon>Bacteria</taxon>
        <taxon>Pseudomonadati</taxon>
        <taxon>Bacteroidota</taxon>
        <taxon>Cytophagia</taxon>
        <taxon>Cytophagales</taxon>
        <taxon>Hymenobacteraceae</taxon>
        <taxon>Hymenobacter</taxon>
    </lineage>
</organism>
<sequence length="54" mass="6338">MNMFTAQEHPSKLFRKSSVTRKTEKPPHKSGQFEVRPICFPSLMEVLSKYIITR</sequence>
<dbReference type="Proteomes" id="UP000199249">
    <property type="component" value="Unassembled WGS sequence"/>
</dbReference>
<evidence type="ECO:0000313" key="3">
    <source>
        <dbReference type="Proteomes" id="UP000199249"/>
    </source>
</evidence>
<dbReference type="STRING" id="651662.SAMN04488069_1432"/>
<reference evidence="3" key="1">
    <citation type="submission" date="2016-10" db="EMBL/GenBank/DDBJ databases">
        <authorList>
            <person name="Varghese N."/>
            <person name="Submissions S."/>
        </authorList>
    </citation>
    <scope>NUCLEOTIDE SEQUENCE [LARGE SCALE GENOMIC DNA]</scope>
    <source>
        <strain evidence="3">CGMCC 1.8975</strain>
    </source>
</reference>
<accession>A0A1H3PN40</accession>
<evidence type="ECO:0000256" key="1">
    <source>
        <dbReference type="SAM" id="MobiDB-lite"/>
    </source>
</evidence>
<proteinExistence type="predicted"/>
<name>A0A1H3PN40_9BACT</name>
<dbReference type="AlphaFoldDB" id="A0A1H3PN40"/>
<gene>
    <name evidence="2" type="ORF">SAMN04488069_1432</name>
</gene>
<protein>
    <submittedName>
        <fullName evidence="2">Uncharacterized protein</fullName>
    </submittedName>
</protein>